<name>A0A1I7X0N6_HETBA</name>
<dbReference type="AlphaFoldDB" id="A0A1I7X0N6"/>
<feature type="transmembrane region" description="Helical" evidence="1">
    <location>
        <begin position="12"/>
        <end position="33"/>
    </location>
</feature>
<evidence type="ECO:0000313" key="3">
    <source>
        <dbReference type="WBParaSite" id="Hba_10958"/>
    </source>
</evidence>
<organism evidence="2 3">
    <name type="scientific">Heterorhabditis bacteriophora</name>
    <name type="common">Entomopathogenic nematode worm</name>
    <dbReference type="NCBI Taxonomy" id="37862"/>
    <lineage>
        <taxon>Eukaryota</taxon>
        <taxon>Metazoa</taxon>
        <taxon>Ecdysozoa</taxon>
        <taxon>Nematoda</taxon>
        <taxon>Chromadorea</taxon>
        <taxon>Rhabditida</taxon>
        <taxon>Rhabditina</taxon>
        <taxon>Rhabditomorpha</taxon>
        <taxon>Strongyloidea</taxon>
        <taxon>Heterorhabditidae</taxon>
        <taxon>Heterorhabditis</taxon>
    </lineage>
</organism>
<evidence type="ECO:0000256" key="1">
    <source>
        <dbReference type="SAM" id="Phobius"/>
    </source>
</evidence>
<accession>A0A1I7X0N6</accession>
<dbReference type="Proteomes" id="UP000095283">
    <property type="component" value="Unplaced"/>
</dbReference>
<sequence>MLSINSRNTQSIVTSCGLVIFLSNFLGVVFLFLSSSSSCVIACLRNLSLSRSVSLLFGHSLRLRVSGSSRVSLLSSGSGCSSIMIEPISSLWISNQSAADTCDAFSIFLCASANACTIFFFSCSISSSSLSSSSLNIISFNRSISFTSILSYFILSSSRSLSSRVALFTFLKNSIFLYEWVQLNMLTLAPLLTQLCCVLCSHTLFTASLHRVHLYISYRFSSIGNKTSLAIQHSVLRASRKHYRLFLTCKLHFFPSYSYLLVDISVAYRYSAGQSLCKCDPCGRIYPPLDKVLLSVECRITRLLPLNRYSCANNCCSRPTRWVGEHFCANVAVNIHTKWGCWTR</sequence>
<keyword evidence="1" id="KW-0812">Transmembrane</keyword>
<keyword evidence="1" id="KW-1133">Transmembrane helix</keyword>
<keyword evidence="2" id="KW-1185">Reference proteome</keyword>
<reference evidence="3" key="1">
    <citation type="submission" date="2016-11" db="UniProtKB">
        <authorList>
            <consortium name="WormBaseParasite"/>
        </authorList>
    </citation>
    <scope>IDENTIFICATION</scope>
</reference>
<dbReference type="WBParaSite" id="Hba_10958">
    <property type="protein sequence ID" value="Hba_10958"/>
    <property type="gene ID" value="Hba_10958"/>
</dbReference>
<protein>
    <submittedName>
        <fullName evidence="3">Secreted protein</fullName>
    </submittedName>
</protein>
<keyword evidence="1" id="KW-0472">Membrane</keyword>
<evidence type="ECO:0000313" key="2">
    <source>
        <dbReference type="Proteomes" id="UP000095283"/>
    </source>
</evidence>
<proteinExistence type="predicted"/>